<feature type="domain" description="Peptidase family U32 C-terminal" evidence="4">
    <location>
        <begin position="319"/>
        <end position="399"/>
    </location>
</feature>
<organism evidence="5 6">
    <name type="scientific">Massilicoli timonensis</name>
    <dbReference type="NCBI Taxonomy" id="2015901"/>
    <lineage>
        <taxon>Bacteria</taxon>
        <taxon>Bacillati</taxon>
        <taxon>Bacillota</taxon>
        <taxon>Erysipelotrichia</taxon>
        <taxon>Erysipelotrichales</taxon>
        <taxon>Erysipelotrichaceae</taxon>
        <taxon>Massilicoli</taxon>
    </lineage>
</organism>
<proteinExistence type="inferred from homology"/>
<reference evidence="5 6" key="1">
    <citation type="submission" date="2022-06" db="EMBL/GenBank/DDBJ databases">
        <title>Isolation of gut microbiota from human fecal samples.</title>
        <authorList>
            <person name="Pamer E.G."/>
            <person name="Barat B."/>
            <person name="Waligurski E."/>
            <person name="Medina S."/>
            <person name="Paddock L."/>
            <person name="Mostad J."/>
        </authorList>
    </citation>
    <scope>NUCLEOTIDE SEQUENCE [LARGE SCALE GENOMIC DNA]</scope>
    <source>
        <strain evidence="5 6">DFI.6.1</strain>
    </source>
</reference>
<evidence type="ECO:0000313" key="6">
    <source>
        <dbReference type="Proteomes" id="UP001524435"/>
    </source>
</evidence>
<keyword evidence="2" id="KW-0378">Hydrolase</keyword>
<comment type="similarity">
    <text evidence="3">Belongs to the peptidase U32 family.</text>
</comment>
<dbReference type="InterPro" id="IPR051454">
    <property type="entry name" value="RNA/ubiquinone_mod_enzymes"/>
</dbReference>
<keyword evidence="1" id="KW-0645">Protease</keyword>
<dbReference type="Pfam" id="PF01136">
    <property type="entry name" value="Peptidase_U32"/>
    <property type="match status" value="1"/>
</dbReference>
<evidence type="ECO:0000256" key="1">
    <source>
        <dbReference type="ARBA" id="ARBA00022670"/>
    </source>
</evidence>
<dbReference type="EMBL" id="JANGCH010000001">
    <property type="protein sequence ID" value="MCQ5120774.1"/>
    <property type="molecule type" value="Genomic_DNA"/>
</dbReference>
<gene>
    <name evidence="5" type="ORF">NE663_00685</name>
</gene>
<dbReference type="InterPro" id="IPR032525">
    <property type="entry name" value="Peptidase_U32_C"/>
</dbReference>
<keyword evidence="6" id="KW-1185">Reference proteome</keyword>
<dbReference type="Proteomes" id="UP001524435">
    <property type="component" value="Unassembled WGS sequence"/>
</dbReference>
<evidence type="ECO:0000259" key="4">
    <source>
        <dbReference type="Pfam" id="PF16325"/>
    </source>
</evidence>
<evidence type="ECO:0000256" key="2">
    <source>
        <dbReference type="ARBA" id="ARBA00022801"/>
    </source>
</evidence>
<dbReference type="Gene3D" id="2.40.30.10">
    <property type="entry name" value="Translation factors"/>
    <property type="match status" value="1"/>
</dbReference>
<accession>A0ABT1SHT2</accession>
<dbReference type="Pfam" id="PF16325">
    <property type="entry name" value="Peptidase_U32_C"/>
    <property type="match status" value="1"/>
</dbReference>
<name>A0ABT1SHT2_9FIRM</name>
<dbReference type="PANTHER" id="PTHR30217:SF6">
    <property type="entry name" value="TRNA HYDROXYLATION PROTEIN P"/>
    <property type="match status" value="1"/>
</dbReference>
<comment type="caution">
    <text evidence="5">The sequence shown here is derived from an EMBL/GenBank/DDBJ whole genome shotgun (WGS) entry which is preliminary data.</text>
</comment>
<sequence length="404" mass="45737">MKRERVELLSPAGDLERLKIAVMYGADAVYIGGKQFSLRSRASNFGLTEIAEGVRFAKQYGARIHVTVNMLPHEADLEGLKTYLRELERIGVTAVIVASAAIMQIAKEVAPRLEVHVSTQHSTTNSSAIAYWEKKGMDRVVLARECSLDEIIATTKASNIPIEAFIHGAMCISYSGRCVLSNHMTDRDANRGGCAQSCRWKYRLYENGEAIHDEADPFSMSSKDMMACRYIPQLIEAGVASFKIEGRMKSVYYIATLVKTYRMLIDEYYEKGVISEERMAYYEKEFAKAENRPSGVGFYAGMPRAAGHLYEESRNPLIQEFIAYILDYDEKTQMAYIEVRNHFAVGAGAEVFGPNCLNRPFVISDLFDENKEALSVAKTPMQRLYMKIPFSVKRHDMIRRRRSI</sequence>
<protein>
    <submittedName>
        <fullName evidence="5">U32 family peptidase</fullName>
    </submittedName>
</protein>
<evidence type="ECO:0000256" key="3">
    <source>
        <dbReference type="ARBA" id="ARBA00038374"/>
    </source>
</evidence>
<dbReference type="PANTHER" id="PTHR30217">
    <property type="entry name" value="PEPTIDASE U32 FAMILY"/>
    <property type="match status" value="1"/>
</dbReference>
<dbReference type="RefSeq" id="WP_102267462.1">
    <property type="nucleotide sequence ID" value="NZ_CALVCM010000010.1"/>
</dbReference>
<dbReference type="InterPro" id="IPR001539">
    <property type="entry name" value="Peptidase_U32"/>
</dbReference>
<evidence type="ECO:0000313" key="5">
    <source>
        <dbReference type="EMBL" id="MCQ5120774.1"/>
    </source>
</evidence>
<dbReference type="PROSITE" id="PS01276">
    <property type="entry name" value="PEPTIDASE_U32"/>
    <property type="match status" value="1"/>
</dbReference>